<dbReference type="Gene3D" id="3.40.30.10">
    <property type="entry name" value="Glutaredoxin"/>
    <property type="match status" value="1"/>
</dbReference>
<feature type="domain" description="Glutaredoxin" evidence="2">
    <location>
        <begin position="4"/>
        <end position="42"/>
    </location>
</feature>
<dbReference type="InterPro" id="IPR002109">
    <property type="entry name" value="Glutaredoxin"/>
</dbReference>
<dbReference type="Proteomes" id="UP000310719">
    <property type="component" value="Chromosome"/>
</dbReference>
<accession>A0A4U9HE00</accession>
<organism evidence="3 4">
    <name type="scientific">Leclercia adecarboxylata</name>
    <dbReference type="NCBI Taxonomy" id="83655"/>
    <lineage>
        <taxon>Bacteria</taxon>
        <taxon>Pseudomonadati</taxon>
        <taxon>Pseudomonadota</taxon>
        <taxon>Gammaproteobacteria</taxon>
        <taxon>Enterobacterales</taxon>
        <taxon>Enterobacteriaceae</taxon>
        <taxon>Leclercia</taxon>
    </lineage>
</organism>
<sequence length="45" mass="4971">MANIEIYTKATCPFCHSRESAAGQQSVAFQELPIDGDAAKRERDD</sequence>
<feature type="region of interest" description="Disordered" evidence="1">
    <location>
        <begin position="25"/>
        <end position="45"/>
    </location>
</feature>
<dbReference type="STRING" id="83655.APT61_21565"/>
<evidence type="ECO:0000313" key="3">
    <source>
        <dbReference type="EMBL" id="VTP62092.1"/>
    </source>
</evidence>
<evidence type="ECO:0000256" key="1">
    <source>
        <dbReference type="SAM" id="MobiDB-lite"/>
    </source>
</evidence>
<evidence type="ECO:0000313" key="4">
    <source>
        <dbReference type="Proteomes" id="UP000310719"/>
    </source>
</evidence>
<proteinExistence type="predicted"/>
<evidence type="ECO:0000259" key="2">
    <source>
        <dbReference type="Pfam" id="PF00462"/>
    </source>
</evidence>
<protein>
    <submittedName>
        <fullName evidence="3">Glutaredoxin-3</fullName>
    </submittedName>
</protein>
<gene>
    <name evidence="3" type="primary">grxC_1</name>
    <name evidence="3" type="ORF">NCTC13032_00161</name>
</gene>
<dbReference type="AlphaFoldDB" id="A0A4U9HE00"/>
<reference evidence="3 4" key="1">
    <citation type="submission" date="2019-05" db="EMBL/GenBank/DDBJ databases">
        <authorList>
            <consortium name="Pathogen Informatics"/>
        </authorList>
    </citation>
    <scope>NUCLEOTIDE SEQUENCE [LARGE SCALE GENOMIC DNA]</scope>
    <source>
        <strain evidence="3 4">NCTC13032</strain>
    </source>
</reference>
<dbReference type="Pfam" id="PF00462">
    <property type="entry name" value="Glutaredoxin"/>
    <property type="match status" value="1"/>
</dbReference>
<name>A0A4U9HE00_9ENTR</name>
<dbReference type="InterPro" id="IPR036249">
    <property type="entry name" value="Thioredoxin-like_sf"/>
</dbReference>
<dbReference type="EMBL" id="LR590464">
    <property type="protein sequence ID" value="VTP62092.1"/>
    <property type="molecule type" value="Genomic_DNA"/>
</dbReference>
<dbReference type="SUPFAM" id="SSF52833">
    <property type="entry name" value="Thioredoxin-like"/>
    <property type="match status" value="1"/>
</dbReference>